<dbReference type="InterPro" id="IPR011701">
    <property type="entry name" value="MFS"/>
</dbReference>
<evidence type="ECO:0000256" key="3">
    <source>
        <dbReference type="ARBA" id="ARBA00022692"/>
    </source>
</evidence>
<evidence type="ECO:0000313" key="8">
    <source>
        <dbReference type="Proteomes" id="UP000570823"/>
    </source>
</evidence>
<proteinExistence type="predicted"/>
<comment type="caution">
    <text evidence="7">The sequence shown here is derived from an EMBL/GenBank/DDBJ whole genome shotgun (WGS) entry which is preliminary data.</text>
</comment>
<evidence type="ECO:0000313" key="7">
    <source>
        <dbReference type="EMBL" id="NVO67412.1"/>
    </source>
</evidence>
<dbReference type="OrthoDB" id="117970at2157"/>
<dbReference type="PANTHER" id="PTHR42688">
    <property type="entry name" value="CONSERVED PROTEIN"/>
    <property type="match status" value="1"/>
</dbReference>
<feature type="transmembrane region" description="Helical" evidence="6">
    <location>
        <begin position="303"/>
        <end position="325"/>
    </location>
</feature>
<gene>
    <name evidence="7" type="ORF">HWN36_08865</name>
</gene>
<sequence length="396" mass="41832">MVQTTPPAPFDRRAAYLIILLFGAVSLCGDIIYEGARSVSGPYLFALGGSALVVGTVAGLGEFIGYALRLVSGRLADATRRYWTFTFLGYGMLIAVPLLALAGSWEVAALLFMIERMGKGIRAPAKDAILSNVTAGVGRGWGFGIHEALDQIGAVIGPVIISAAFFLRGDYRVGFALLLIPFAMMMIALTLTRSRAPAPAAIETATRPAPQAPPTRALVPYGIFTALTMAGFVAFPLVAYHFATTGIVSEAQIPLYYAVAMGVDAVVALAAGRAYDRVGLSVLAAVPVLGIAVPFLAFSLSPLWTLAGATLWGASMGIQETVMRAAIADYTHISKRALAYGIFNTIYGAGWFLGSVVLGWAYEISIPLVIGFAAGAQILALPIFFQAKRMMEALRH</sequence>
<feature type="transmembrane region" description="Helical" evidence="6">
    <location>
        <begin position="364"/>
        <end position="385"/>
    </location>
</feature>
<keyword evidence="8" id="KW-1185">Reference proteome</keyword>
<dbReference type="EMBL" id="JABXWR010000001">
    <property type="protein sequence ID" value="NVO67412.1"/>
    <property type="molecule type" value="Genomic_DNA"/>
</dbReference>
<feature type="transmembrane region" description="Helical" evidence="6">
    <location>
        <begin position="45"/>
        <end position="68"/>
    </location>
</feature>
<dbReference type="Pfam" id="PF07690">
    <property type="entry name" value="MFS_1"/>
    <property type="match status" value="1"/>
</dbReference>
<feature type="transmembrane region" description="Helical" evidence="6">
    <location>
        <begin position="148"/>
        <end position="167"/>
    </location>
</feature>
<dbReference type="Gene3D" id="1.20.1250.20">
    <property type="entry name" value="MFS general substrate transporter like domains"/>
    <property type="match status" value="2"/>
</dbReference>
<reference evidence="7 8" key="1">
    <citation type="submission" date="2020-06" db="EMBL/GenBank/DDBJ databases">
        <title>Methanofollis fontis sp. nov., a methanogen isolated from marine sediments near a cold seep at Four-Way Closure Ridge offshore southwestern Taiwan.</title>
        <authorList>
            <person name="Chen S.-C."/>
            <person name="Teng N.-H."/>
            <person name="Lin Y.-S."/>
            <person name="Lai M.-C."/>
            <person name="Chen H.-H."/>
            <person name="Wang C.-C."/>
        </authorList>
    </citation>
    <scope>NUCLEOTIDE SEQUENCE [LARGE SCALE GENOMIC DNA]</scope>
    <source>
        <strain evidence="7 8">DSM 2702</strain>
    </source>
</reference>
<keyword evidence="5 6" id="KW-0472">Membrane</keyword>
<accession>A0A7K4HQG6</accession>
<organism evidence="7 8">
    <name type="scientific">Methanofollis tationis</name>
    <dbReference type="NCBI Taxonomy" id="81417"/>
    <lineage>
        <taxon>Archaea</taxon>
        <taxon>Methanobacteriati</taxon>
        <taxon>Methanobacteriota</taxon>
        <taxon>Stenosarchaea group</taxon>
        <taxon>Methanomicrobia</taxon>
        <taxon>Methanomicrobiales</taxon>
        <taxon>Methanomicrobiaceae</taxon>
        <taxon>Methanofollis</taxon>
    </lineage>
</organism>
<feature type="transmembrane region" description="Helical" evidence="6">
    <location>
        <begin position="173"/>
        <end position="191"/>
    </location>
</feature>
<evidence type="ECO:0000256" key="5">
    <source>
        <dbReference type="ARBA" id="ARBA00023136"/>
    </source>
</evidence>
<keyword evidence="2" id="KW-1003">Cell membrane</keyword>
<dbReference type="CDD" id="cd17370">
    <property type="entry name" value="MFS_MJ1317_like"/>
    <property type="match status" value="1"/>
</dbReference>
<dbReference type="InterPro" id="IPR036259">
    <property type="entry name" value="MFS_trans_sf"/>
</dbReference>
<feature type="transmembrane region" description="Helical" evidence="6">
    <location>
        <begin position="14"/>
        <end position="33"/>
    </location>
</feature>
<dbReference type="AlphaFoldDB" id="A0A7K4HQG6"/>
<dbReference type="RefSeq" id="WP_176789006.1">
    <property type="nucleotide sequence ID" value="NZ_JABXWR010000001.1"/>
</dbReference>
<feature type="transmembrane region" description="Helical" evidence="6">
    <location>
        <begin position="255"/>
        <end position="271"/>
    </location>
</feature>
<feature type="transmembrane region" description="Helical" evidence="6">
    <location>
        <begin position="337"/>
        <end position="358"/>
    </location>
</feature>
<evidence type="ECO:0000256" key="2">
    <source>
        <dbReference type="ARBA" id="ARBA00022475"/>
    </source>
</evidence>
<dbReference type="Proteomes" id="UP000570823">
    <property type="component" value="Unassembled WGS sequence"/>
</dbReference>
<protein>
    <submittedName>
        <fullName evidence="7">MFS transporter</fullName>
    </submittedName>
</protein>
<dbReference type="InterPro" id="IPR052425">
    <property type="entry name" value="Uncharacterized_MFS-type"/>
</dbReference>
<feature type="transmembrane region" description="Helical" evidence="6">
    <location>
        <begin position="218"/>
        <end position="243"/>
    </location>
</feature>
<evidence type="ECO:0000256" key="6">
    <source>
        <dbReference type="SAM" id="Phobius"/>
    </source>
</evidence>
<dbReference type="PANTHER" id="PTHR42688:SF1">
    <property type="entry name" value="BLR5212 PROTEIN"/>
    <property type="match status" value="1"/>
</dbReference>
<dbReference type="GO" id="GO:0005886">
    <property type="term" value="C:plasma membrane"/>
    <property type="evidence" value="ECO:0007669"/>
    <property type="project" value="UniProtKB-SubCell"/>
</dbReference>
<comment type="subcellular location">
    <subcellularLocation>
        <location evidence="1">Cell membrane</location>
        <topology evidence="1">Multi-pass membrane protein</topology>
    </subcellularLocation>
</comment>
<dbReference type="SUPFAM" id="SSF103473">
    <property type="entry name" value="MFS general substrate transporter"/>
    <property type="match status" value="1"/>
</dbReference>
<evidence type="ECO:0000256" key="1">
    <source>
        <dbReference type="ARBA" id="ARBA00004651"/>
    </source>
</evidence>
<feature type="transmembrane region" description="Helical" evidence="6">
    <location>
        <begin position="88"/>
        <end position="112"/>
    </location>
</feature>
<dbReference type="GO" id="GO:0022857">
    <property type="term" value="F:transmembrane transporter activity"/>
    <property type="evidence" value="ECO:0007669"/>
    <property type="project" value="InterPro"/>
</dbReference>
<keyword evidence="3 6" id="KW-0812">Transmembrane</keyword>
<keyword evidence="4 6" id="KW-1133">Transmembrane helix</keyword>
<name>A0A7K4HQG6_9EURY</name>
<evidence type="ECO:0000256" key="4">
    <source>
        <dbReference type="ARBA" id="ARBA00022989"/>
    </source>
</evidence>